<gene>
    <name evidence="1" type="ordered locus">Vdis_2450</name>
</gene>
<dbReference type="KEGG" id="vdi:Vdis_2450"/>
<reference evidence="1 2" key="1">
    <citation type="journal article" date="2010" name="Stand. Genomic Sci.">
        <title>Complete genome sequence of Vulcanisaeta distributa type strain (IC-017).</title>
        <authorList>
            <person name="Mavromatis K."/>
            <person name="Sikorski J."/>
            <person name="Pabst E."/>
            <person name="Teshima H."/>
            <person name="Lapidus A."/>
            <person name="Lucas S."/>
            <person name="Nolan M."/>
            <person name="Glavina Del Rio T."/>
            <person name="Cheng J.F."/>
            <person name="Bruce D."/>
            <person name="Goodwin L."/>
            <person name="Pitluck S."/>
            <person name="Liolios K."/>
            <person name="Ivanova N."/>
            <person name="Mikhailova N."/>
            <person name="Pati A."/>
            <person name="Chen A."/>
            <person name="Palaniappan K."/>
            <person name="Land M."/>
            <person name="Hauser L."/>
            <person name="Chang Y.J."/>
            <person name="Jeffries C.D."/>
            <person name="Rohde M."/>
            <person name="Spring S."/>
            <person name="Goker M."/>
            <person name="Wirth R."/>
            <person name="Woyke T."/>
            <person name="Bristow J."/>
            <person name="Eisen J.A."/>
            <person name="Markowitz V."/>
            <person name="Hugenholtz P."/>
            <person name="Klenk H.P."/>
            <person name="Kyrpides N.C."/>
        </authorList>
    </citation>
    <scope>NUCLEOTIDE SEQUENCE [LARGE SCALE GENOMIC DNA]</scope>
    <source>
        <strain evidence="2">DSM 14429 / JCM 11212 / NBRC 100878 / IC-017</strain>
    </source>
</reference>
<protein>
    <submittedName>
        <fullName evidence="1">Uncharacterized protein</fullName>
    </submittedName>
</protein>
<accession>E1QRK2</accession>
<reference evidence="2" key="2">
    <citation type="journal article" date="2010" name="Stand. Genomic Sci.">
        <title>Complete genome sequence of Vulcanisaeta distributa type strain (IC-017T).</title>
        <authorList>
            <person name="Mavromatis K."/>
            <person name="Sikorski J."/>
            <person name="Pabst E."/>
            <person name="Teshima H."/>
            <person name="Lapidus A."/>
            <person name="Lucas S."/>
            <person name="Nolan M."/>
            <person name="Glavina Del Rio T."/>
            <person name="Cheng J."/>
            <person name="Bruce D."/>
            <person name="Goodwin L."/>
            <person name="Pitluck S."/>
            <person name="Liolios K."/>
            <person name="Ivanova N."/>
            <person name="Mikhailova N."/>
            <person name="Pati A."/>
            <person name="Chen A."/>
            <person name="Palaniappan K."/>
            <person name="Land M."/>
            <person name="Hauser L."/>
            <person name="Chang Y."/>
            <person name="Jeffries C."/>
            <person name="Rohde M."/>
            <person name="Spring S."/>
            <person name="Goker M."/>
            <person name="Wirth R."/>
            <person name="Woyke T."/>
            <person name="Bristow J."/>
            <person name="Eisen J."/>
            <person name="Markowitz V."/>
            <person name="Hugenholtz P."/>
            <person name="Klenk H."/>
            <person name="Kyrpides N."/>
        </authorList>
    </citation>
    <scope>NUCLEOTIDE SEQUENCE [LARGE SCALE GENOMIC DNA]</scope>
    <source>
        <strain evidence="2">DSM 14429 / JCM 11212 / NBRC 100878 / IC-017</strain>
    </source>
</reference>
<evidence type="ECO:0000313" key="2">
    <source>
        <dbReference type="Proteomes" id="UP000006681"/>
    </source>
</evidence>
<evidence type="ECO:0000313" key="1">
    <source>
        <dbReference type="EMBL" id="ADN51816.1"/>
    </source>
</evidence>
<sequence length="36" mass="4376">MLWAFVSEDKDFDKVSAIKRMWLQTCMNYNELLSYV</sequence>
<dbReference type="EMBL" id="CP002100">
    <property type="protein sequence ID" value="ADN51816.1"/>
    <property type="molecule type" value="Genomic_DNA"/>
</dbReference>
<organism evidence="1 2">
    <name type="scientific">Vulcanisaeta distributa (strain DSM 14429 / JCM 11212 / NBRC 100878 / IC-017)</name>
    <dbReference type="NCBI Taxonomy" id="572478"/>
    <lineage>
        <taxon>Archaea</taxon>
        <taxon>Thermoproteota</taxon>
        <taxon>Thermoprotei</taxon>
        <taxon>Thermoproteales</taxon>
        <taxon>Thermoproteaceae</taxon>
        <taxon>Vulcanisaeta</taxon>
    </lineage>
</organism>
<proteinExistence type="predicted"/>
<dbReference type="Proteomes" id="UP000006681">
    <property type="component" value="Chromosome"/>
</dbReference>
<dbReference type="AlphaFoldDB" id="E1QRK2"/>
<dbReference type="HOGENOM" id="CLU_3353990_0_0_2"/>
<name>E1QRK2_VULDI</name>
<keyword evidence="2" id="KW-1185">Reference proteome</keyword>